<evidence type="ECO:0000313" key="2">
    <source>
        <dbReference type="Proteomes" id="UP000245977"/>
    </source>
</evidence>
<keyword evidence="1" id="KW-0614">Plasmid</keyword>
<proteinExistence type="predicted"/>
<reference evidence="1" key="1">
    <citation type="submission" date="2019-08" db="EMBL/GenBank/DDBJ databases">
        <title>The complete genome of Acinetobacter defluvii strain WCHAD010030.</title>
        <authorList>
            <person name="Hu Y."/>
            <person name="Qin J."/>
            <person name="Feng Y."/>
            <person name="Zong Z."/>
        </authorList>
    </citation>
    <scope>NUCLEOTIDE SEQUENCE</scope>
    <source>
        <strain evidence="1">WCHA30</strain>
        <plasmid evidence="1">p1_010030</plasmid>
    </source>
</reference>
<dbReference type="KEGG" id="adv:DJ533_00415"/>
<keyword evidence="2" id="KW-1185">Reference proteome</keyword>
<dbReference type="Proteomes" id="UP000245977">
    <property type="component" value="Plasmid p1_010030"/>
</dbReference>
<dbReference type="RefSeq" id="WP_065994751.1">
    <property type="nucleotide sequence ID" value="NZ_CP029389.2"/>
</dbReference>
<name>A0A2S2F872_9GAMM</name>
<geneLocation type="plasmid" evidence="1 2">
    <name>p1_010030</name>
</geneLocation>
<dbReference type="EMBL" id="CP029389">
    <property type="protein sequence ID" value="AWL27181.1"/>
    <property type="molecule type" value="Genomic_DNA"/>
</dbReference>
<dbReference type="AlphaFoldDB" id="A0A2S2F872"/>
<dbReference type="STRING" id="1871111.GCA_001704615_00869"/>
<organism evidence="1 2">
    <name type="scientific">Acinetobacter defluvii</name>
    <dbReference type="NCBI Taxonomy" id="1871111"/>
    <lineage>
        <taxon>Bacteria</taxon>
        <taxon>Pseudomonadati</taxon>
        <taxon>Pseudomonadota</taxon>
        <taxon>Gammaproteobacteria</taxon>
        <taxon>Moraxellales</taxon>
        <taxon>Moraxellaceae</taxon>
        <taxon>Acinetobacter</taxon>
    </lineage>
</organism>
<protein>
    <submittedName>
        <fullName evidence="1">Uncharacterized protein</fullName>
    </submittedName>
</protein>
<evidence type="ECO:0000313" key="1">
    <source>
        <dbReference type="EMBL" id="AWL27181.1"/>
    </source>
</evidence>
<gene>
    <name evidence="1" type="ORF">DJ533_00415</name>
</gene>
<accession>A0A2S2F872</accession>
<sequence length="65" mass="7534">MINFFLKLFSSISVLPNDDFSKTFTHNPDELAEKAMEKTADQMKEALKTYSLEHPEVKNNIENLE</sequence>